<organism evidence="3 4">
    <name type="scientific">Brevibacillus nitrificans</name>
    <dbReference type="NCBI Taxonomy" id="651560"/>
    <lineage>
        <taxon>Bacteria</taxon>
        <taxon>Bacillati</taxon>
        <taxon>Bacillota</taxon>
        <taxon>Bacilli</taxon>
        <taxon>Bacillales</taxon>
        <taxon>Paenibacillaceae</taxon>
        <taxon>Brevibacillus</taxon>
    </lineage>
</organism>
<reference evidence="3 4" key="1">
    <citation type="submission" date="2018-10" db="EMBL/GenBank/DDBJ databases">
        <title>Phylogenomics of Brevibacillus.</title>
        <authorList>
            <person name="Dunlap C."/>
        </authorList>
    </citation>
    <scope>NUCLEOTIDE SEQUENCE [LARGE SCALE GENOMIC DNA]</scope>
    <source>
        <strain evidence="3 4">JCM 15774</strain>
    </source>
</reference>
<dbReference type="CDD" id="cd02209">
    <property type="entry name" value="cupin_XRE_C"/>
    <property type="match status" value="1"/>
</dbReference>
<dbReference type="InterPro" id="IPR013096">
    <property type="entry name" value="Cupin_2"/>
</dbReference>
<dbReference type="GO" id="GO:0046872">
    <property type="term" value="F:metal ion binding"/>
    <property type="evidence" value="ECO:0007669"/>
    <property type="project" value="UniProtKB-KW"/>
</dbReference>
<evidence type="ECO:0000256" key="1">
    <source>
        <dbReference type="ARBA" id="ARBA00022723"/>
    </source>
</evidence>
<evidence type="ECO:0000313" key="4">
    <source>
        <dbReference type="Proteomes" id="UP000269573"/>
    </source>
</evidence>
<comment type="caution">
    <text evidence="3">The sequence shown here is derived from an EMBL/GenBank/DDBJ whole genome shotgun (WGS) entry which is preliminary data.</text>
</comment>
<proteinExistence type="predicted"/>
<dbReference type="SUPFAM" id="SSF51182">
    <property type="entry name" value="RmlC-like cupins"/>
    <property type="match status" value="1"/>
</dbReference>
<dbReference type="InterPro" id="IPR051610">
    <property type="entry name" value="GPI/OXD"/>
</dbReference>
<dbReference type="Pfam" id="PF07883">
    <property type="entry name" value="Cupin_2"/>
    <property type="match status" value="1"/>
</dbReference>
<dbReference type="Gene3D" id="2.60.120.10">
    <property type="entry name" value="Jelly Rolls"/>
    <property type="match status" value="1"/>
</dbReference>
<evidence type="ECO:0000313" key="3">
    <source>
        <dbReference type="EMBL" id="RNB83039.1"/>
    </source>
</evidence>
<evidence type="ECO:0000259" key="2">
    <source>
        <dbReference type="Pfam" id="PF07883"/>
    </source>
</evidence>
<keyword evidence="4" id="KW-1185">Reference proteome</keyword>
<dbReference type="PANTHER" id="PTHR35848">
    <property type="entry name" value="OXALATE-BINDING PROTEIN"/>
    <property type="match status" value="1"/>
</dbReference>
<dbReference type="Proteomes" id="UP000269573">
    <property type="component" value="Unassembled WGS sequence"/>
</dbReference>
<dbReference type="EMBL" id="RHHU01000011">
    <property type="protein sequence ID" value="RNB83039.1"/>
    <property type="molecule type" value="Genomic_DNA"/>
</dbReference>
<accession>A0A3M8D5N9</accession>
<name>A0A3M8D5N9_9BACL</name>
<sequence length="112" mass="11877">MIISYANKVLPEGGSGAILKTMFPFHAIDGGKTRFGIVTIPPGIRIPIEGLTPHDEDEYCIVVSGAMVVTIGETEHRVSVGDATLIPAGEAHASFNDGDEDCVVVWALVKRS</sequence>
<feature type="domain" description="Cupin type-2" evidence="2">
    <location>
        <begin position="37"/>
        <end position="107"/>
    </location>
</feature>
<dbReference type="AlphaFoldDB" id="A0A3M8D5N9"/>
<gene>
    <name evidence="3" type="ORF">EDM59_18525</name>
</gene>
<dbReference type="RefSeq" id="WP_122924978.1">
    <property type="nucleotide sequence ID" value="NZ_RHHU01000011.1"/>
</dbReference>
<dbReference type="InterPro" id="IPR011051">
    <property type="entry name" value="RmlC_Cupin_sf"/>
</dbReference>
<protein>
    <submittedName>
        <fullName evidence="3">Cupin domain-containing protein</fullName>
    </submittedName>
</protein>
<dbReference type="PANTHER" id="PTHR35848:SF6">
    <property type="entry name" value="CUPIN TYPE-2 DOMAIN-CONTAINING PROTEIN"/>
    <property type="match status" value="1"/>
</dbReference>
<keyword evidence="1" id="KW-0479">Metal-binding</keyword>
<dbReference type="InterPro" id="IPR014710">
    <property type="entry name" value="RmlC-like_jellyroll"/>
</dbReference>